<keyword evidence="1 7" id="KW-0493">Microtubule</keyword>
<gene>
    <name evidence="11" type="primary">LOC111456465</name>
</gene>
<feature type="region of interest" description="Disordered" evidence="8">
    <location>
        <begin position="79"/>
        <end position="114"/>
    </location>
</feature>
<evidence type="ECO:0000256" key="8">
    <source>
        <dbReference type="SAM" id="MobiDB-lite"/>
    </source>
</evidence>
<evidence type="ECO:0000256" key="6">
    <source>
        <dbReference type="PROSITE-ProRule" id="PRU00283"/>
    </source>
</evidence>
<feature type="compositionally biased region" description="Basic and acidic residues" evidence="8">
    <location>
        <begin position="584"/>
        <end position="593"/>
    </location>
</feature>
<dbReference type="PANTHER" id="PTHR47971:SF9">
    <property type="entry name" value="KINESIN-LIKE PROTEIN KIN-13B"/>
    <property type="match status" value="1"/>
</dbReference>
<evidence type="ECO:0000256" key="4">
    <source>
        <dbReference type="ARBA" id="ARBA00023175"/>
    </source>
</evidence>
<keyword evidence="3 6" id="KW-0067">ATP-binding</keyword>
<dbReference type="GO" id="GO:0003777">
    <property type="term" value="F:microtubule motor activity"/>
    <property type="evidence" value="ECO:0007669"/>
    <property type="project" value="InterPro"/>
</dbReference>
<dbReference type="PANTHER" id="PTHR47971">
    <property type="entry name" value="KINESIN-RELATED PROTEIN 6"/>
    <property type="match status" value="1"/>
</dbReference>
<organism evidence="10 11">
    <name type="scientific">Cucurbita moschata</name>
    <name type="common">Winter crookneck squash</name>
    <name type="synonym">Cucurbita pepo var. moschata</name>
    <dbReference type="NCBI Taxonomy" id="3662"/>
    <lineage>
        <taxon>Eukaryota</taxon>
        <taxon>Viridiplantae</taxon>
        <taxon>Streptophyta</taxon>
        <taxon>Embryophyta</taxon>
        <taxon>Tracheophyta</taxon>
        <taxon>Spermatophyta</taxon>
        <taxon>Magnoliopsida</taxon>
        <taxon>eudicotyledons</taxon>
        <taxon>Gunneridae</taxon>
        <taxon>Pentapetalae</taxon>
        <taxon>rosids</taxon>
        <taxon>fabids</taxon>
        <taxon>Cucurbitales</taxon>
        <taxon>Cucurbitaceae</taxon>
        <taxon>Cucurbiteae</taxon>
        <taxon>Cucurbita</taxon>
    </lineage>
</organism>
<feature type="region of interest" description="Disordered" evidence="8">
    <location>
        <begin position="1"/>
        <end position="20"/>
    </location>
</feature>
<dbReference type="InterPro" id="IPR019821">
    <property type="entry name" value="Kinesin_motor_CS"/>
</dbReference>
<dbReference type="CDD" id="cd01367">
    <property type="entry name" value="KISc_KIF2_like"/>
    <property type="match status" value="1"/>
</dbReference>
<evidence type="ECO:0000313" key="10">
    <source>
        <dbReference type="Proteomes" id="UP000504609"/>
    </source>
</evidence>
<dbReference type="FunFam" id="3.40.850.10:FF:000012">
    <property type="entry name" value="Kinesin-like protein"/>
    <property type="match status" value="1"/>
</dbReference>
<accession>A0A6J1GQ63</accession>
<dbReference type="RefSeq" id="XP_022954098.1">
    <property type="nucleotide sequence ID" value="XM_023098330.1"/>
</dbReference>
<dbReference type="GO" id="GO:0005874">
    <property type="term" value="C:microtubule"/>
    <property type="evidence" value="ECO:0007669"/>
    <property type="project" value="UniProtKB-KW"/>
</dbReference>
<dbReference type="GO" id="GO:0008017">
    <property type="term" value="F:microtubule binding"/>
    <property type="evidence" value="ECO:0007669"/>
    <property type="project" value="InterPro"/>
</dbReference>
<proteinExistence type="inferred from homology"/>
<dbReference type="KEGG" id="cmos:111456465"/>
<dbReference type="GO" id="GO:0007018">
    <property type="term" value="P:microtubule-based movement"/>
    <property type="evidence" value="ECO:0007669"/>
    <property type="project" value="InterPro"/>
</dbReference>
<dbReference type="Proteomes" id="UP000504609">
    <property type="component" value="Unplaced"/>
</dbReference>
<dbReference type="GO" id="GO:0005524">
    <property type="term" value="F:ATP binding"/>
    <property type="evidence" value="ECO:0007669"/>
    <property type="project" value="UniProtKB-UniRule"/>
</dbReference>
<evidence type="ECO:0000256" key="1">
    <source>
        <dbReference type="ARBA" id="ARBA00022701"/>
    </source>
</evidence>
<dbReference type="GO" id="GO:0007019">
    <property type="term" value="P:microtubule depolymerization"/>
    <property type="evidence" value="ECO:0007669"/>
    <property type="project" value="TreeGrafter"/>
</dbReference>
<dbReference type="Pfam" id="PF00225">
    <property type="entry name" value="Kinesin"/>
    <property type="match status" value="1"/>
</dbReference>
<evidence type="ECO:0000256" key="2">
    <source>
        <dbReference type="ARBA" id="ARBA00022741"/>
    </source>
</evidence>
<feature type="domain" description="Kinesin motor" evidence="9">
    <location>
        <begin position="170"/>
        <end position="493"/>
    </location>
</feature>
<dbReference type="InterPro" id="IPR036961">
    <property type="entry name" value="Kinesin_motor_dom_sf"/>
</dbReference>
<protein>
    <recommendedName>
        <fullName evidence="7">Kinesin-like protein</fullName>
    </recommendedName>
</protein>
<feature type="binding site" evidence="6">
    <location>
        <begin position="259"/>
        <end position="266"/>
    </location>
    <ligand>
        <name>ATP</name>
        <dbReference type="ChEBI" id="CHEBI:30616"/>
    </ligand>
</feature>
<evidence type="ECO:0000313" key="11">
    <source>
        <dbReference type="RefSeq" id="XP_022954098.1"/>
    </source>
</evidence>
<dbReference type="SUPFAM" id="SSF52540">
    <property type="entry name" value="P-loop containing nucleoside triphosphate hydrolases"/>
    <property type="match status" value="1"/>
</dbReference>
<dbReference type="SMART" id="SM00129">
    <property type="entry name" value="KISc"/>
    <property type="match status" value="1"/>
</dbReference>
<evidence type="ECO:0000259" key="9">
    <source>
        <dbReference type="PROSITE" id="PS50067"/>
    </source>
</evidence>
<reference evidence="11" key="1">
    <citation type="submission" date="2025-08" db="UniProtKB">
        <authorList>
            <consortium name="RefSeq"/>
        </authorList>
    </citation>
    <scope>IDENTIFICATION</scope>
    <source>
        <tissue evidence="11">Young leaves</tissue>
    </source>
</reference>
<sequence>MNGMGRQGQRSEAAVRNHQRQYSDDYLDAASNGRWLQTAGLQSLYSNTSAPQDFGFSVGGGGQGSRMYSRNAQRSFGGMNEYYMEPSTPPGNSRPSSQRKSREDSPTDFSPGLLDLHSIDTELLPEDRGFDDSEVYISNSIQTSRPQDLTENNLLKSVAADKERANSVAKIKVVVRKRPLNKKELAKTEEDIVETTANYLTVHETKLKVDLTEYVEKHEFVFDAVLNEEVSNDEVYRETVEPIVPIIFQRTKATCFAYGQTGSGKTYTMKPLPLKASKDILRLMHHTYRNQGFHLFVSFFEIYGGKLYDLLNDRKKLCMREDGKQQVCIVGLQEYKVSDVETIGELIEKGNATRSTGTTGANEESSRSHAILQLAVKNSISGKESKPPRLVGKLSFIDLAGSERGADTTDNDKQTRIEGAEINKSLLALKECIRALDNDQGHIPFRGSKLTEVLRDSFVGNSRTVMISCISPSSGSCEHTLNTLRYADRVKSLSKGNTVKKDTFSSTLNLKESTTGPLTSVLPSGTTFGNEPARVDQNERNEFDVSEEIFEQRKPLWKKNGKLETCRTSVAVENVHKSNNQPTKWKDMPKADSRNSNSDDDLNDLLQEEEHLISAHRRQVEETMNIVKMEMNLLVEADQPGNDLDGYISRLNAILSQKAAAIYQLQNHLLHFQKRLKEHNVLVSSCD</sequence>
<evidence type="ECO:0000256" key="5">
    <source>
        <dbReference type="ARBA" id="ARBA00061030"/>
    </source>
</evidence>
<dbReference type="InterPro" id="IPR027640">
    <property type="entry name" value="Kinesin-like_fam"/>
</dbReference>
<dbReference type="AlphaFoldDB" id="A0A6J1GQ63"/>
<dbReference type="GO" id="GO:1903338">
    <property type="term" value="P:regulation of cell wall organization or biogenesis"/>
    <property type="evidence" value="ECO:0007669"/>
    <property type="project" value="UniProtKB-ARBA"/>
</dbReference>
<name>A0A6J1GQ63_CUCMO</name>
<dbReference type="InterPro" id="IPR001752">
    <property type="entry name" value="Kinesin_motor_dom"/>
</dbReference>
<dbReference type="Gene3D" id="3.40.850.10">
    <property type="entry name" value="Kinesin motor domain"/>
    <property type="match status" value="1"/>
</dbReference>
<keyword evidence="4 6" id="KW-0505">Motor protein</keyword>
<evidence type="ECO:0000256" key="3">
    <source>
        <dbReference type="ARBA" id="ARBA00022840"/>
    </source>
</evidence>
<keyword evidence="10" id="KW-1185">Reference proteome</keyword>
<dbReference type="PROSITE" id="PS50067">
    <property type="entry name" value="KINESIN_MOTOR_2"/>
    <property type="match status" value="1"/>
</dbReference>
<dbReference type="PROSITE" id="PS00411">
    <property type="entry name" value="KINESIN_MOTOR_1"/>
    <property type="match status" value="1"/>
</dbReference>
<evidence type="ECO:0000256" key="7">
    <source>
        <dbReference type="RuleBase" id="RU000394"/>
    </source>
</evidence>
<dbReference type="PRINTS" id="PR00380">
    <property type="entry name" value="KINESINHEAVY"/>
</dbReference>
<keyword evidence="2 6" id="KW-0547">Nucleotide-binding</keyword>
<feature type="region of interest" description="Disordered" evidence="8">
    <location>
        <begin position="573"/>
        <end position="600"/>
    </location>
</feature>
<dbReference type="InterPro" id="IPR027417">
    <property type="entry name" value="P-loop_NTPase"/>
</dbReference>
<comment type="similarity">
    <text evidence="5">Belongs to the TRAFAC class myosin-kinesin ATPase superfamily. Kinesin family. KIN-13 subfamily.</text>
</comment>
<dbReference type="GeneID" id="111456465"/>